<comment type="caution">
    <text evidence="6">The sequence shown here is derived from an EMBL/GenBank/DDBJ whole genome shotgun (WGS) entry which is preliminary data.</text>
</comment>
<reference evidence="6 7" key="1">
    <citation type="submission" date="2024-11" db="EMBL/GenBank/DDBJ databases">
        <authorList>
            <person name="Heng Y.C."/>
            <person name="Lim A.C.H."/>
            <person name="Lee J.K.Y."/>
            <person name="Kittelmann S."/>
        </authorList>
    </citation>
    <scope>NUCLEOTIDE SEQUENCE [LARGE SCALE GENOMIC DNA]</scope>
    <source>
        <strain evidence="6 7">WILCCON 0114</strain>
    </source>
</reference>
<dbReference type="RefSeq" id="WP_406788936.1">
    <property type="nucleotide sequence ID" value="NZ_JBJIAA010000016.1"/>
</dbReference>
<feature type="transmembrane region" description="Helical" evidence="5">
    <location>
        <begin position="53"/>
        <end position="79"/>
    </location>
</feature>
<sequence length="284" mass="32739">MNKLHVISPVNLCLALLIITFLEDNPLVIFCIFAFVVTNIIKSHEFLKLKSAFIYFIPIAIVTIIINMLFVSKGSFVLVNIWGRYFTLEAVIYAFTLTLKLLVVIYIFLLLGILIDSDAAVSYFLSKIPKTTLAMMIGFKFFPAMQERLKNIKMIYKIRGVEFESGNLKSKVKGVMEILSVLLEDSLETFFNIAETSYVRGFLSGKRTMYEKQKFHKKDYMFMLVYLSYSLCFLVVHLLGLDKFEIYSQGINKKSFFNLSVYTFIVVTLLSLILLLRKSNRVES</sequence>
<evidence type="ECO:0000313" key="7">
    <source>
        <dbReference type="Proteomes" id="UP001623592"/>
    </source>
</evidence>
<feature type="transmembrane region" description="Helical" evidence="5">
    <location>
        <begin position="91"/>
        <end position="115"/>
    </location>
</feature>
<keyword evidence="4 5" id="KW-0472">Membrane</keyword>
<comment type="subcellular location">
    <subcellularLocation>
        <location evidence="1">Membrane</location>
        <topology evidence="1">Multi-pass membrane protein</topology>
    </subcellularLocation>
</comment>
<keyword evidence="2 5" id="KW-0812">Transmembrane</keyword>
<evidence type="ECO:0000256" key="4">
    <source>
        <dbReference type="ARBA" id="ARBA00023136"/>
    </source>
</evidence>
<feature type="transmembrane region" description="Helical" evidence="5">
    <location>
        <begin position="12"/>
        <end position="41"/>
    </location>
</feature>
<keyword evidence="3 5" id="KW-1133">Transmembrane helix</keyword>
<dbReference type="Proteomes" id="UP001623592">
    <property type="component" value="Unassembled WGS sequence"/>
</dbReference>
<evidence type="ECO:0000256" key="1">
    <source>
        <dbReference type="ARBA" id="ARBA00004141"/>
    </source>
</evidence>
<proteinExistence type="predicted"/>
<organism evidence="6 7">
    <name type="scientific">Clostridium neuense</name>
    <dbReference type="NCBI Taxonomy" id="1728934"/>
    <lineage>
        <taxon>Bacteria</taxon>
        <taxon>Bacillati</taxon>
        <taxon>Bacillota</taxon>
        <taxon>Clostridia</taxon>
        <taxon>Eubacteriales</taxon>
        <taxon>Clostridiaceae</taxon>
        <taxon>Clostridium</taxon>
    </lineage>
</organism>
<feature type="transmembrane region" description="Helical" evidence="5">
    <location>
        <begin position="220"/>
        <end position="239"/>
    </location>
</feature>
<dbReference type="CDD" id="cd16914">
    <property type="entry name" value="EcfT"/>
    <property type="match status" value="1"/>
</dbReference>
<feature type="transmembrane region" description="Helical" evidence="5">
    <location>
        <begin position="259"/>
        <end position="276"/>
    </location>
</feature>
<accession>A0ABW8TI89</accession>
<dbReference type="EMBL" id="JBJIAA010000016">
    <property type="protein sequence ID" value="MFL0252279.1"/>
    <property type="molecule type" value="Genomic_DNA"/>
</dbReference>
<dbReference type="InterPro" id="IPR003339">
    <property type="entry name" value="ABC/ECF_trnsptr_transmembrane"/>
</dbReference>
<keyword evidence="7" id="KW-1185">Reference proteome</keyword>
<evidence type="ECO:0000256" key="3">
    <source>
        <dbReference type="ARBA" id="ARBA00022989"/>
    </source>
</evidence>
<evidence type="ECO:0000256" key="5">
    <source>
        <dbReference type="SAM" id="Phobius"/>
    </source>
</evidence>
<name>A0ABW8TI89_9CLOT</name>
<evidence type="ECO:0000256" key="2">
    <source>
        <dbReference type="ARBA" id="ARBA00022692"/>
    </source>
</evidence>
<evidence type="ECO:0000313" key="6">
    <source>
        <dbReference type="EMBL" id="MFL0252279.1"/>
    </source>
</evidence>
<gene>
    <name evidence="6" type="ORF">ACJDT4_17840</name>
</gene>
<protein>
    <submittedName>
        <fullName evidence="6">Energy-coupling factor transporter transmembrane component T</fullName>
    </submittedName>
</protein>